<sequence>MFFLIDAAPVSCKIKRNEDLISKVFEFVNKCELEIINLKKDIYSKYRGILNGTQF</sequence>
<dbReference type="EMBL" id="CP002754">
    <property type="protein sequence ID" value="AEL19385.1"/>
    <property type="molecule type" value="Genomic_DNA"/>
</dbReference>
<dbReference type="Proteomes" id="UP000001634">
    <property type="component" value="Plasmid cp32-quad"/>
</dbReference>
<evidence type="ECO:0000313" key="1">
    <source>
        <dbReference type="EMBL" id="AEL19385.1"/>
    </source>
</evidence>
<proteinExistence type="predicted"/>
<dbReference type="HOGENOM" id="CLU_3022931_0_0_12"/>
<evidence type="ECO:0000313" key="2">
    <source>
        <dbReference type="Proteomes" id="UP000001634"/>
    </source>
</evidence>
<geneLocation type="plasmid" evidence="1 2">
    <name>cp32-quad</name>
</geneLocation>
<reference evidence="1 2" key="2">
    <citation type="journal article" date="2012" name="J. Bacteriol.">
        <title>Whole-Genome Sequences of Borrelia bissettii, Borrelia valaisiana, and Borrelia spielmanii.</title>
        <authorList>
            <person name="Schutzer S.E."/>
            <person name="Fraser-Liggett C.M."/>
            <person name="Qiu W.G."/>
            <person name="Kraiczy P."/>
            <person name="Mongodin E.F."/>
            <person name="Dunn J.J."/>
            <person name="Luft B.J."/>
            <person name="Casjens S.R."/>
        </authorList>
    </citation>
    <scope>NUCLEOTIDE SEQUENCE [LARGE SCALE GENOMIC DNA]</scope>
    <source>
        <strain evidence="1 2">DN127</strain>
    </source>
</reference>
<dbReference type="KEGG" id="bbs:BbiDN127_NXAF0102"/>
<keyword evidence="2" id="KW-1185">Reference proteome</keyword>
<dbReference type="AlphaFoldDB" id="G0ANV9"/>
<name>G0ANV9_BORBD</name>
<reference key="1">
    <citation type="submission" date="2011-06" db="EMBL/GenBank/DDBJ databases">
        <authorList>
            <person name="Mongodin E.F."/>
            <person name="Casjens S.R."/>
            <person name="Fraser-Liggett C.M."/>
            <person name="Qiu W.-G."/>
            <person name="Dunn J.J."/>
            <person name="Luft B.J."/>
            <person name="Schutzer S.E."/>
        </authorList>
    </citation>
    <scope>NUCLEOTIDE SEQUENCE</scope>
    <source>
        <strain>DN127</strain>
    </source>
</reference>
<protein>
    <submittedName>
        <fullName evidence="1">Uncharacterized protein</fullName>
    </submittedName>
</protein>
<keyword evidence="1" id="KW-0614">Plasmid</keyword>
<organism evidence="1 2">
    <name type="scientific">Borrelia bissettiae (strain DSM 17990 / CIP 109136 / DN127)</name>
    <name type="common">Borreliella bissettiae</name>
    <dbReference type="NCBI Taxonomy" id="521010"/>
    <lineage>
        <taxon>Bacteria</taxon>
        <taxon>Pseudomonadati</taxon>
        <taxon>Spirochaetota</taxon>
        <taxon>Spirochaetia</taxon>
        <taxon>Spirochaetales</taxon>
        <taxon>Borreliaceae</taxon>
        <taxon>Borreliella</taxon>
    </lineage>
</organism>
<gene>
    <name evidence="1" type="ordered locus">BbiDN127_NXAF0102</name>
</gene>
<accession>G0ANV9</accession>